<protein>
    <submittedName>
        <fullName evidence="1">Uncharacterized protein</fullName>
    </submittedName>
</protein>
<name>A0A0F0KRE8_9MICO</name>
<reference evidence="1 2" key="1">
    <citation type="submission" date="2015-02" db="EMBL/GenBank/DDBJ databases">
        <title>Draft genome sequences of ten Microbacterium spp. with emphasis on heavy metal contaminated environments.</title>
        <authorList>
            <person name="Corretto E."/>
        </authorList>
    </citation>
    <scope>NUCLEOTIDE SEQUENCE [LARGE SCALE GENOMIC DNA]</scope>
    <source>
        <strain evidence="1 2">BEL163</strain>
    </source>
</reference>
<proteinExistence type="predicted"/>
<evidence type="ECO:0000313" key="1">
    <source>
        <dbReference type="EMBL" id="KJL23492.1"/>
    </source>
</evidence>
<accession>A0A0F0KRE8</accession>
<dbReference type="OrthoDB" id="5074656at2"/>
<dbReference type="Proteomes" id="UP000033725">
    <property type="component" value="Unassembled WGS sequence"/>
</dbReference>
<dbReference type="EMBL" id="JYIV01000023">
    <property type="protein sequence ID" value="KJL23492.1"/>
    <property type="molecule type" value="Genomic_DNA"/>
</dbReference>
<sequence length="105" mass="11178">MTPERDHNLDDVVRAVAERLPFPVELDADMGYTGALFINLGRRGGADDPPDTASIDGEVEPVIWTFDIEGGRKTLSSPFGPNADPADVAEWIAKQASDAGSPAAR</sequence>
<organism evidence="1 2">
    <name type="scientific">Microbacterium oxydans</name>
    <dbReference type="NCBI Taxonomy" id="82380"/>
    <lineage>
        <taxon>Bacteria</taxon>
        <taxon>Bacillati</taxon>
        <taxon>Actinomycetota</taxon>
        <taxon>Actinomycetes</taxon>
        <taxon>Micrococcales</taxon>
        <taxon>Microbacteriaceae</taxon>
        <taxon>Microbacterium</taxon>
    </lineage>
</organism>
<dbReference type="AlphaFoldDB" id="A0A0F0KRE8"/>
<comment type="caution">
    <text evidence="1">The sequence shown here is derived from an EMBL/GenBank/DDBJ whole genome shotgun (WGS) entry which is preliminary data.</text>
</comment>
<evidence type="ECO:0000313" key="2">
    <source>
        <dbReference type="Proteomes" id="UP000033725"/>
    </source>
</evidence>
<dbReference type="RefSeq" id="WP_045263477.1">
    <property type="nucleotide sequence ID" value="NZ_JYIV01000023.1"/>
</dbReference>
<gene>
    <name evidence="1" type="ORF">RN51_01578</name>
</gene>
<dbReference type="PATRIC" id="fig|82380.10.peg.1586"/>